<dbReference type="NCBIfam" id="NF001244">
    <property type="entry name" value="PRK00216.1-5"/>
    <property type="match status" value="1"/>
</dbReference>
<dbReference type="InterPro" id="IPR029063">
    <property type="entry name" value="SAM-dependent_MTases_sf"/>
</dbReference>
<dbReference type="InterPro" id="IPR023576">
    <property type="entry name" value="UbiE/COQ5_MeTrFase_CS"/>
</dbReference>
<evidence type="ECO:0000256" key="7">
    <source>
        <dbReference type="SAM" id="MobiDB-lite"/>
    </source>
</evidence>
<dbReference type="Proteomes" id="UP000198512">
    <property type="component" value="Unassembled WGS sequence"/>
</dbReference>
<dbReference type="PANTHER" id="PTHR43591">
    <property type="entry name" value="METHYLTRANSFERASE"/>
    <property type="match status" value="1"/>
</dbReference>
<evidence type="ECO:0000256" key="4">
    <source>
        <dbReference type="ARBA" id="ARBA00022688"/>
    </source>
</evidence>
<dbReference type="NCBIfam" id="TIGR01934">
    <property type="entry name" value="MenG_MenH_UbiE"/>
    <property type="match status" value="1"/>
</dbReference>
<dbReference type="EC" id="2.1.1.163" evidence="6"/>
<comment type="pathway">
    <text evidence="6">Quinol/quinone metabolism; menaquinone biosynthesis; menaquinol from 1,4-dihydroxy-2-naphthoate: step 2/2.</text>
</comment>
<dbReference type="PROSITE" id="PS01183">
    <property type="entry name" value="UBIE_1"/>
    <property type="match status" value="1"/>
</dbReference>
<comment type="function">
    <text evidence="6">Methyltransferase required for the conversion of demethylmenaquinol (DMKH2) to menaquinol (MKH2) and the conversion of 2-polyprenyl-6-methoxy-1,4-benzoquinol (DDMQH2) to 2-polyprenyl-3-methyl-6-methoxy-1,4-benzoquinol (DMQH2).</text>
</comment>
<evidence type="ECO:0000256" key="6">
    <source>
        <dbReference type="HAMAP-Rule" id="MF_01813"/>
    </source>
</evidence>
<feature type="region of interest" description="Disordered" evidence="7">
    <location>
        <begin position="1"/>
        <end position="30"/>
    </location>
</feature>
<keyword evidence="5 6" id="KW-0949">S-adenosyl-L-methionine</keyword>
<comment type="caution">
    <text evidence="6">Lacks conserved residue(s) required for the propagation of feature annotation.</text>
</comment>
<dbReference type="EC" id="2.1.1.201" evidence="6"/>
<feature type="binding site" evidence="6">
    <location>
        <begin position="142"/>
        <end position="143"/>
    </location>
    <ligand>
        <name>S-adenosyl-L-methionine</name>
        <dbReference type="ChEBI" id="CHEBI:59789"/>
    </ligand>
</feature>
<dbReference type="PANTHER" id="PTHR43591:SF24">
    <property type="entry name" value="2-METHOXY-6-POLYPRENYL-1,4-BENZOQUINOL METHYLASE, MITOCHONDRIAL"/>
    <property type="match status" value="1"/>
</dbReference>
<evidence type="ECO:0000256" key="2">
    <source>
        <dbReference type="ARBA" id="ARBA00022603"/>
    </source>
</evidence>
<keyword evidence="3 6" id="KW-0808">Transferase</keyword>
<protein>
    <recommendedName>
        <fullName evidence="6">Ubiquinone/menaquinone biosynthesis C-methyltransferase UbiE</fullName>
        <ecNumber evidence="6">2.1.1.163</ecNumber>
        <ecNumber evidence="6">2.1.1.201</ecNumber>
    </recommendedName>
    <alternativeName>
        <fullName evidence="6">2-methoxy-6-polyprenyl-1,4-benzoquinol methylase</fullName>
    </alternativeName>
    <alternativeName>
        <fullName evidence="6">Demethylmenaquinone methyltransferase</fullName>
    </alternativeName>
</protein>
<keyword evidence="2 6" id="KW-0489">Methyltransferase</keyword>
<feature type="binding site" evidence="6">
    <location>
        <position position="93"/>
    </location>
    <ligand>
        <name>S-adenosyl-L-methionine</name>
        <dbReference type="ChEBI" id="CHEBI:59789"/>
    </ligand>
</feature>
<evidence type="ECO:0000256" key="1">
    <source>
        <dbReference type="ARBA" id="ARBA00022428"/>
    </source>
</evidence>
<keyword evidence="9" id="KW-1185">Reference proteome</keyword>
<dbReference type="PROSITE" id="PS51608">
    <property type="entry name" value="SAM_MT_UBIE"/>
    <property type="match status" value="1"/>
</dbReference>
<dbReference type="Pfam" id="PF01209">
    <property type="entry name" value="Ubie_methyltran"/>
    <property type="match status" value="1"/>
</dbReference>
<feature type="binding site" evidence="6">
    <location>
        <position position="114"/>
    </location>
    <ligand>
        <name>S-adenosyl-L-methionine</name>
        <dbReference type="ChEBI" id="CHEBI:59789"/>
    </ligand>
</feature>
<feature type="compositionally biased region" description="Basic and acidic residues" evidence="7">
    <location>
        <begin position="11"/>
        <end position="26"/>
    </location>
</feature>
<comment type="catalytic activity">
    <reaction evidence="6">
        <text>a 2-methoxy-6-(all-trans-polyprenyl)benzene-1,4-diol + S-adenosyl-L-methionine = a 5-methoxy-2-methyl-3-(all-trans-polyprenyl)benzene-1,4-diol + S-adenosyl-L-homocysteine + H(+)</text>
        <dbReference type="Rhea" id="RHEA:28286"/>
        <dbReference type="Rhea" id="RHEA-COMP:10858"/>
        <dbReference type="Rhea" id="RHEA-COMP:10859"/>
        <dbReference type="ChEBI" id="CHEBI:15378"/>
        <dbReference type="ChEBI" id="CHEBI:57856"/>
        <dbReference type="ChEBI" id="CHEBI:59789"/>
        <dbReference type="ChEBI" id="CHEBI:84166"/>
        <dbReference type="ChEBI" id="CHEBI:84167"/>
        <dbReference type="EC" id="2.1.1.201"/>
    </reaction>
</comment>
<dbReference type="NCBIfam" id="NF001240">
    <property type="entry name" value="PRK00216.1-1"/>
    <property type="match status" value="1"/>
</dbReference>
<dbReference type="Gene3D" id="3.40.50.150">
    <property type="entry name" value="Vaccinia Virus protein VP39"/>
    <property type="match status" value="1"/>
</dbReference>
<dbReference type="PROSITE" id="PS01184">
    <property type="entry name" value="UBIE_2"/>
    <property type="match status" value="1"/>
</dbReference>
<gene>
    <name evidence="6" type="primary">ubiE</name>
    <name evidence="8" type="ORF">SAMN05216600_10362</name>
</gene>
<name>A0ABY1B613_9PSED</name>
<evidence type="ECO:0000256" key="5">
    <source>
        <dbReference type="ARBA" id="ARBA00022691"/>
    </source>
</evidence>
<keyword evidence="1 6" id="KW-0474">Menaquinone biosynthesis</keyword>
<comment type="catalytic activity">
    <reaction evidence="6">
        <text>a 2-demethylmenaquinol + S-adenosyl-L-methionine = a menaquinol + S-adenosyl-L-homocysteine + H(+)</text>
        <dbReference type="Rhea" id="RHEA:42640"/>
        <dbReference type="Rhea" id="RHEA-COMP:9539"/>
        <dbReference type="Rhea" id="RHEA-COMP:9563"/>
        <dbReference type="ChEBI" id="CHEBI:15378"/>
        <dbReference type="ChEBI" id="CHEBI:18151"/>
        <dbReference type="ChEBI" id="CHEBI:55437"/>
        <dbReference type="ChEBI" id="CHEBI:57856"/>
        <dbReference type="ChEBI" id="CHEBI:59789"/>
        <dbReference type="EC" id="2.1.1.163"/>
    </reaction>
</comment>
<dbReference type="EMBL" id="FOFP01000003">
    <property type="protein sequence ID" value="SEQ03830.1"/>
    <property type="molecule type" value="Genomic_DNA"/>
</dbReference>
<comment type="pathway">
    <text evidence="6">Cofactor biosynthesis; ubiquinone biosynthesis.</text>
</comment>
<proteinExistence type="inferred from homology"/>
<evidence type="ECO:0000256" key="3">
    <source>
        <dbReference type="ARBA" id="ARBA00022679"/>
    </source>
</evidence>
<dbReference type="InterPro" id="IPR004033">
    <property type="entry name" value="UbiE/COQ5_MeTrFase"/>
</dbReference>
<evidence type="ECO:0000313" key="8">
    <source>
        <dbReference type="EMBL" id="SEQ03830.1"/>
    </source>
</evidence>
<sequence length="270" mass="30070">MATIQIQPRLGKGDMNDPHKRHDSEPTTHFGFQDVPESQKAEKVAEVFHSVAAKYDLMNDVLSGGMHRLWKRFTIELSGVRNGNRVLDIAGGTGDLTRKFASLVGPTGEVVLADINESMLKVGRDRLLDKGVAGNVKFVQADAEKLPFPDNHFDVVTIAFGLRNVTHKEDALRSMLRVLKPGGRLLVLEFSKPSSDLLSKFYDAYSFRFMPLAGKLITNDADSYRYLAESIRMHPDQDTLKAMMIDAGFERVTYHNMTGGIVALHRGIKP</sequence>
<organism evidence="8 9">
    <name type="scientific">Pseudomonas cuatrocienegasensis</name>
    <dbReference type="NCBI Taxonomy" id="543360"/>
    <lineage>
        <taxon>Bacteria</taxon>
        <taxon>Pseudomonadati</taxon>
        <taxon>Pseudomonadota</taxon>
        <taxon>Gammaproteobacteria</taxon>
        <taxon>Pseudomonadales</taxon>
        <taxon>Pseudomonadaceae</taxon>
        <taxon>Pseudomonas</taxon>
    </lineage>
</organism>
<comment type="caution">
    <text evidence="8">The sequence shown here is derived from an EMBL/GenBank/DDBJ whole genome shotgun (WGS) entry which is preliminary data.</text>
</comment>
<dbReference type="SUPFAM" id="SSF53335">
    <property type="entry name" value="S-adenosyl-L-methionine-dependent methyltransferases"/>
    <property type="match status" value="1"/>
</dbReference>
<dbReference type="CDD" id="cd02440">
    <property type="entry name" value="AdoMet_MTases"/>
    <property type="match status" value="1"/>
</dbReference>
<dbReference type="HAMAP" id="MF_01813">
    <property type="entry name" value="MenG_UbiE_methyltr"/>
    <property type="match status" value="1"/>
</dbReference>
<keyword evidence="4 6" id="KW-0831">Ubiquinone biosynthesis</keyword>
<reference evidence="8 9" key="1">
    <citation type="submission" date="2016-10" db="EMBL/GenBank/DDBJ databases">
        <authorList>
            <person name="Varghese N."/>
            <person name="Submissions S."/>
        </authorList>
    </citation>
    <scope>NUCLEOTIDE SEQUENCE [LARGE SCALE GENOMIC DNA]</scope>
    <source>
        <strain evidence="8 9">CIP 109853</strain>
    </source>
</reference>
<accession>A0ABY1B613</accession>
<dbReference type="GO" id="GO:0032259">
    <property type="term" value="P:methylation"/>
    <property type="evidence" value="ECO:0007669"/>
    <property type="project" value="UniProtKB-KW"/>
</dbReference>
<comment type="similarity">
    <text evidence="6">Belongs to the class I-like SAM-binding methyltransferase superfamily. MenG/UbiE family.</text>
</comment>
<dbReference type="GO" id="GO:0008168">
    <property type="term" value="F:methyltransferase activity"/>
    <property type="evidence" value="ECO:0007669"/>
    <property type="project" value="UniProtKB-KW"/>
</dbReference>
<evidence type="ECO:0000313" key="9">
    <source>
        <dbReference type="Proteomes" id="UP000198512"/>
    </source>
</evidence>